<dbReference type="SUPFAM" id="SSF48403">
    <property type="entry name" value="Ankyrin repeat"/>
    <property type="match status" value="1"/>
</dbReference>
<dbReference type="InterPro" id="IPR011629">
    <property type="entry name" value="CobW-like_C"/>
</dbReference>
<feature type="transmembrane region" description="Helical" evidence="13">
    <location>
        <begin position="1440"/>
        <end position="1459"/>
    </location>
</feature>
<comment type="caution">
    <text evidence="15">The sequence shown here is derived from an EMBL/GenBank/DDBJ whole genome shotgun (WGS) entry which is preliminary data.</text>
</comment>
<dbReference type="SMART" id="SM00248">
    <property type="entry name" value="ANK"/>
    <property type="match status" value="5"/>
</dbReference>
<dbReference type="InterPro" id="IPR027417">
    <property type="entry name" value="P-loop_NTPase"/>
</dbReference>
<feature type="transmembrane region" description="Helical" evidence="13">
    <location>
        <begin position="1335"/>
        <end position="1354"/>
    </location>
</feature>
<reference evidence="15 16" key="1">
    <citation type="submission" date="2016-02" db="EMBL/GenBank/DDBJ databases">
        <title>Genome analysis of coral dinoflagellate symbionts highlights evolutionary adaptations to a symbiotic lifestyle.</title>
        <authorList>
            <person name="Aranda M."/>
            <person name="Li Y."/>
            <person name="Liew Y.J."/>
            <person name="Baumgarten S."/>
            <person name="Simakov O."/>
            <person name="Wilson M."/>
            <person name="Piel J."/>
            <person name="Ashoor H."/>
            <person name="Bougouffa S."/>
            <person name="Bajic V.B."/>
            <person name="Ryu T."/>
            <person name="Ravasi T."/>
            <person name="Bayer T."/>
            <person name="Micklem G."/>
            <person name="Kim H."/>
            <person name="Bhak J."/>
            <person name="Lajeunesse T.C."/>
            <person name="Voolstra C.R."/>
        </authorList>
    </citation>
    <scope>NUCLEOTIDE SEQUENCE [LARGE SCALE GENOMIC DNA]</scope>
    <source>
        <strain evidence="15 16">CCMP2467</strain>
    </source>
</reference>
<comment type="catalytic activity">
    <reaction evidence="10">
        <text>GTP + H2O = GDP + phosphate + H(+)</text>
        <dbReference type="Rhea" id="RHEA:19669"/>
        <dbReference type="ChEBI" id="CHEBI:15377"/>
        <dbReference type="ChEBI" id="CHEBI:15378"/>
        <dbReference type="ChEBI" id="CHEBI:37565"/>
        <dbReference type="ChEBI" id="CHEBI:43474"/>
        <dbReference type="ChEBI" id="CHEBI:58189"/>
    </reaction>
    <physiologicalReaction direction="left-to-right" evidence="10">
        <dbReference type="Rhea" id="RHEA:19670"/>
    </physiologicalReaction>
</comment>
<organism evidence="15 16">
    <name type="scientific">Symbiodinium microadriaticum</name>
    <name type="common">Dinoflagellate</name>
    <name type="synonym">Zooxanthella microadriatica</name>
    <dbReference type="NCBI Taxonomy" id="2951"/>
    <lineage>
        <taxon>Eukaryota</taxon>
        <taxon>Sar</taxon>
        <taxon>Alveolata</taxon>
        <taxon>Dinophyceae</taxon>
        <taxon>Suessiales</taxon>
        <taxon>Symbiodiniaceae</taxon>
        <taxon>Symbiodinium</taxon>
    </lineage>
</organism>
<sequence length="1471" mass="162735">MTADLCRLSNHTGDDDRPPRSSGYMMLSEEIPEEDRVQDEATVPQGGVPTAPYVAAEDMPKAWVQDMPQNDGTACCATSKNYGALDGKSCEVQSYKSCHIMKLCGSGKATTPLERYARSLAESDDAFRGEVPRMLFPMYTVPLAELMEMSEIEPHEVLMDKGMLVEFEDRLGSAAFVSHQWVGNGHPDPEFKQLRVLQDAFRHMLSKMKHIPLDQLTESLVPRSTSLDLKAMKARPLFIWYDYFSCPQLEFHISDRVVHQMSNLDQAISSIPAYVHRSTFFFALCPVVDSEGQGKVFTQGTWASRGWCKFEAACRELSPDSSWILIKSRTDVTLIATPLASIAQSPGEGAFTVETDRLQLAPIMLQAIRRKLLFCLRRGDFVSYRVLLSLQKVHLRGFQTKPLGNLVPGYSAPELAVSESARSVSHFLYQYGFSSVRAVDSQGWAPLHYAALAGDATLIGDLLEQRADLNSVTKKDQHLAGMPPFASALGISASFNHNESVRLLLSFKARPGGLLQPAMTMAALGNNAAALRMLCESGCSPNTKDVFGFSAFEAACGFGNLEAAKEIIRQGGDTVDISRGLYCGMTNRGGTAELVEFLLSLRADVNHQFRVSSMSCMGRLLVAGKTLQHRFGKQTMGSKGSYHVQDVTPLMVAVMSGQYEGAAALLAAGARTDLCNSRKKTVADFAEEQALPRFLQEALEEVAASKAIAILQQMEGDGYCSIEADSVYGAAVAMPQIARSAGWPATLTTLVIRIYFFTLFVPASVSCEAVLLGHGTHGSGQPAAGLLLRLPVTVLSGFLGAGKTSLLTHVLHNQEGLRVAVIVNDMAEVNIDAMLVKSEQVLNVQDKMVEMQNGCICCTLRDDLIEHVTKIAAERKYDYLLIESTGISEPMPVAATFVTDIEGQAMLGRVARLDTLVTVVDGKTFWETYRTTEMLVDRKELGAETGDQRNIASLLADQIECANVIVLNKVDLLKEDEIVTLEAVLRKMNQTAEIVRSSWGKIDLTRVLNTRKFDFGELQKMPGWIQELRGNHVPETEEYNISSLVFRSLKPFHPHRLDKVLREGFDDLLRSKGLLWVAGSNAAMVWAQAGGAVDLQSGNWLHGNVDPSEWPAHLEQYKANRYGDKRVELVFIGQNLNKADLTKRLEDALVTEEEYQLGEEGHKCWVVVYWRGDFDNLTSLGNVLNFLVQGFLLSMIGEEQLIMYPFAGQMHLCDFGASVKACPDAANCVGPSGTVYTPARLYSFPIWSTRVFVRDSMKAVFPEYAEKIDEHVDPGEYGLENYTCRLVTPRLAAPGLALAFRANSLLAHRSLCWFRSCRGIGARRRKDEMSLMRNSAFAFFSGAYLGIGQHFVYNVAFTRLFGPGMELRVGVQKVLADLFVHVPFMYLPLYYMFEDTALGIGSPASGLRRWRAELSDTMMAYCKIFPLFHLFNFTVTPPELRIGLIACVSFVWLVVLSYLSHYNVEHAPAPE</sequence>
<keyword evidence="6 13" id="KW-1133">Transmembrane helix</keyword>
<dbReference type="InterPro" id="IPR036770">
    <property type="entry name" value="Ankyrin_rpt-contain_sf"/>
</dbReference>
<dbReference type="Gene3D" id="3.30.1220.10">
    <property type="entry name" value="CobW-like, C-terminal domain"/>
    <property type="match status" value="1"/>
</dbReference>
<dbReference type="GO" id="GO:0000166">
    <property type="term" value="F:nucleotide binding"/>
    <property type="evidence" value="ECO:0007669"/>
    <property type="project" value="UniProtKB-KW"/>
</dbReference>
<evidence type="ECO:0000256" key="11">
    <source>
        <dbReference type="PROSITE-ProRule" id="PRU00023"/>
    </source>
</evidence>
<dbReference type="Pfam" id="PF04117">
    <property type="entry name" value="Mpv17_PMP22"/>
    <property type="match status" value="1"/>
</dbReference>
<dbReference type="EMBL" id="LSRX01000905">
    <property type="protein sequence ID" value="OLP86657.1"/>
    <property type="molecule type" value="Genomic_DNA"/>
</dbReference>
<dbReference type="PROSITE" id="PS50297">
    <property type="entry name" value="ANK_REP_REGION"/>
    <property type="match status" value="1"/>
</dbReference>
<evidence type="ECO:0000256" key="5">
    <source>
        <dbReference type="ARBA" id="ARBA00022801"/>
    </source>
</evidence>
<dbReference type="GO" id="GO:0016787">
    <property type="term" value="F:hydrolase activity"/>
    <property type="evidence" value="ECO:0007669"/>
    <property type="project" value="UniProtKB-KW"/>
</dbReference>
<evidence type="ECO:0000256" key="7">
    <source>
        <dbReference type="ARBA" id="ARBA00023136"/>
    </source>
</evidence>
<evidence type="ECO:0000256" key="4">
    <source>
        <dbReference type="ARBA" id="ARBA00022741"/>
    </source>
</evidence>
<dbReference type="Gene3D" id="1.25.40.20">
    <property type="entry name" value="Ankyrin repeat-containing domain"/>
    <property type="match status" value="2"/>
</dbReference>
<dbReference type="OrthoDB" id="425918at2759"/>
<dbReference type="InterPro" id="IPR002110">
    <property type="entry name" value="Ankyrin_rpt"/>
</dbReference>
<keyword evidence="8" id="KW-0143">Chaperone</keyword>
<dbReference type="InterPro" id="IPR003495">
    <property type="entry name" value="CobW/HypB/UreG_nucleotide-bd"/>
</dbReference>
<comment type="similarity">
    <text evidence="9">Belongs to the SIMIBI class G3E GTPase family. ZNG1 subfamily.</text>
</comment>
<dbReference type="PANTHER" id="PTHR43603">
    <property type="entry name" value="COBW DOMAIN-CONTAINING PROTEIN DDB_G0274527"/>
    <property type="match status" value="1"/>
</dbReference>
<keyword evidence="7 13" id="KW-0472">Membrane</keyword>
<feature type="repeat" description="ANK" evidence="11">
    <location>
        <begin position="645"/>
        <end position="677"/>
    </location>
</feature>
<keyword evidence="4" id="KW-0547">Nucleotide-binding</keyword>
<feature type="region of interest" description="Disordered" evidence="12">
    <location>
        <begin position="1"/>
        <end position="23"/>
    </location>
</feature>
<dbReference type="CDD" id="cd03112">
    <property type="entry name" value="CobW-like"/>
    <property type="match status" value="1"/>
</dbReference>
<dbReference type="InterPro" id="IPR036627">
    <property type="entry name" value="CobW-likC_sf"/>
</dbReference>
<dbReference type="Pfam" id="PF00023">
    <property type="entry name" value="Ank"/>
    <property type="match status" value="1"/>
</dbReference>
<dbReference type="InterPro" id="IPR051927">
    <property type="entry name" value="Zn_Chap_cDPG_Synth"/>
</dbReference>
<keyword evidence="11" id="KW-0040">ANK repeat</keyword>
<dbReference type="PANTHER" id="PTHR43603:SF1">
    <property type="entry name" value="ZINC-REGULATED GTPASE METALLOPROTEIN ACTIVATOR 1"/>
    <property type="match status" value="1"/>
</dbReference>
<dbReference type="Pfam" id="PF07683">
    <property type="entry name" value="CobW_C"/>
    <property type="match status" value="1"/>
</dbReference>
<evidence type="ECO:0000256" key="2">
    <source>
        <dbReference type="ARBA" id="ARBA00006824"/>
    </source>
</evidence>
<comment type="similarity">
    <text evidence="2">Belongs to the peroxisomal membrane protein PXMP2/4 family.</text>
</comment>
<dbReference type="PROSITE" id="PS50088">
    <property type="entry name" value="ANK_REPEAT"/>
    <property type="match status" value="2"/>
</dbReference>
<dbReference type="InterPro" id="IPR007248">
    <property type="entry name" value="Mpv17_PMP22"/>
</dbReference>
<feature type="domain" description="CobW C-terminal" evidence="14">
    <location>
        <begin position="1041"/>
        <end position="1149"/>
    </location>
</feature>
<protein>
    <recommendedName>
        <fullName evidence="14">CobW C-terminal domain-containing protein</fullName>
    </recommendedName>
</protein>
<evidence type="ECO:0000256" key="3">
    <source>
        <dbReference type="ARBA" id="ARBA00022692"/>
    </source>
</evidence>
<accession>A0A1Q9CUS7</accession>
<keyword evidence="3 13" id="KW-0812">Transmembrane</keyword>
<dbReference type="SMART" id="SM00833">
    <property type="entry name" value="CobW_C"/>
    <property type="match status" value="1"/>
</dbReference>
<evidence type="ECO:0000256" key="9">
    <source>
        <dbReference type="ARBA" id="ARBA00034320"/>
    </source>
</evidence>
<evidence type="ECO:0000256" key="8">
    <source>
        <dbReference type="ARBA" id="ARBA00023186"/>
    </source>
</evidence>
<feature type="repeat" description="ANK" evidence="11">
    <location>
        <begin position="442"/>
        <end position="474"/>
    </location>
</feature>
<keyword evidence="16" id="KW-1185">Reference proteome</keyword>
<evidence type="ECO:0000256" key="13">
    <source>
        <dbReference type="SAM" id="Phobius"/>
    </source>
</evidence>
<gene>
    <name evidence="15" type="ORF">AK812_SmicGene32218</name>
</gene>
<dbReference type="GO" id="GO:0016020">
    <property type="term" value="C:membrane"/>
    <property type="evidence" value="ECO:0007669"/>
    <property type="project" value="UniProtKB-SubCell"/>
</dbReference>
<dbReference type="Pfam" id="PF02492">
    <property type="entry name" value="cobW"/>
    <property type="match status" value="1"/>
</dbReference>
<evidence type="ECO:0000256" key="10">
    <source>
        <dbReference type="ARBA" id="ARBA00049117"/>
    </source>
</evidence>
<dbReference type="SUPFAM" id="SSF52540">
    <property type="entry name" value="P-loop containing nucleoside triphosphate hydrolases"/>
    <property type="match status" value="1"/>
</dbReference>
<dbReference type="Proteomes" id="UP000186817">
    <property type="component" value="Unassembled WGS sequence"/>
</dbReference>
<evidence type="ECO:0000313" key="15">
    <source>
        <dbReference type="EMBL" id="OLP86657.1"/>
    </source>
</evidence>
<feature type="transmembrane region" description="Helical" evidence="13">
    <location>
        <begin position="1374"/>
        <end position="1393"/>
    </location>
</feature>
<dbReference type="Gene3D" id="3.40.50.300">
    <property type="entry name" value="P-loop containing nucleotide triphosphate hydrolases"/>
    <property type="match status" value="1"/>
</dbReference>
<evidence type="ECO:0000256" key="12">
    <source>
        <dbReference type="SAM" id="MobiDB-lite"/>
    </source>
</evidence>
<proteinExistence type="inferred from homology"/>
<evidence type="ECO:0000313" key="16">
    <source>
        <dbReference type="Proteomes" id="UP000186817"/>
    </source>
</evidence>
<evidence type="ECO:0000256" key="1">
    <source>
        <dbReference type="ARBA" id="ARBA00004141"/>
    </source>
</evidence>
<keyword evidence="5" id="KW-0378">Hydrolase</keyword>
<comment type="subcellular location">
    <subcellularLocation>
        <location evidence="1">Membrane</location>
        <topology evidence="1">Multi-pass membrane protein</topology>
    </subcellularLocation>
</comment>
<name>A0A1Q9CUS7_SYMMI</name>
<evidence type="ECO:0000259" key="14">
    <source>
        <dbReference type="SMART" id="SM00833"/>
    </source>
</evidence>
<evidence type="ECO:0000256" key="6">
    <source>
        <dbReference type="ARBA" id="ARBA00022989"/>
    </source>
</evidence>